<reference evidence="5 7" key="1">
    <citation type="journal article" date="2012" name="Nature">
        <title>Algal genomes reveal evolutionary mosaicism and the fate of nucleomorphs.</title>
        <authorList>
            <consortium name="DOE Joint Genome Institute"/>
            <person name="Curtis B.A."/>
            <person name="Tanifuji G."/>
            <person name="Burki F."/>
            <person name="Gruber A."/>
            <person name="Irimia M."/>
            <person name="Maruyama S."/>
            <person name="Arias M.C."/>
            <person name="Ball S.G."/>
            <person name="Gile G.H."/>
            <person name="Hirakawa Y."/>
            <person name="Hopkins J.F."/>
            <person name="Kuo A."/>
            <person name="Rensing S.A."/>
            <person name="Schmutz J."/>
            <person name="Symeonidi A."/>
            <person name="Elias M."/>
            <person name="Eveleigh R.J."/>
            <person name="Herman E.K."/>
            <person name="Klute M.J."/>
            <person name="Nakayama T."/>
            <person name="Obornik M."/>
            <person name="Reyes-Prieto A."/>
            <person name="Armbrust E.V."/>
            <person name="Aves S.J."/>
            <person name="Beiko R.G."/>
            <person name="Coutinho P."/>
            <person name="Dacks J.B."/>
            <person name="Durnford D.G."/>
            <person name="Fast N.M."/>
            <person name="Green B.R."/>
            <person name="Grisdale C.J."/>
            <person name="Hempel F."/>
            <person name="Henrissat B."/>
            <person name="Hoppner M.P."/>
            <person name="Ishida K."/>
            <person name="Kim E."/>
            <person name="Koreny L."/>
            <person name="Kroth P.G."/>
            <person name="Liu Y."/>
            <person name="Malik S.B."/>
            <person name="Maier U.G."/>
            <person name="McRose D."/>
            <person name="Mock T."/>
            <person name="Neilson J.A."/>
            <person name="Onodera N.T."/>
            <person name="Poole A.M."/>
            <person name="Pritham E.J."/>
            <person name="Richards T.A."/>
            <person name="Rocap G."/>
            <person name="Roy S.W."/>
            <person name="Sarai C."/>
            <person name="Schaack S."/>
            <person name="Shirato S."/>
            <person name="Slamovits C.H."/>
            <person name="Spencer D.F."/>
            <person name="Suzuki S."/>
            <person name="Worden A.Z."/>
            <person name="Zauner S."/>
            <person name="Barry K."/>
            <person name="Bell C."/>
            <person name="Bharti A.K."/>
            <person name="Crow J.A."/>
            <person name="Grimwood J."/>
            <person name="Kramer R."/>
            <person name="Lindquist E."/>
            <person name="Lucas S."/>
            <person name="Salamov A."/>
            <person name="McFadden G.I."/>
            <person name="Lane C.E."/>
            <person name="Keeling P.J."/>
            <person name="Gray M.W."/>
            <person name="Grigoriev I.V."/>
            <person name="Archibald J.M."/>
        </authorList>
    </citation>
    <scope>NUCLEOTIDE SEQUENCE</scope>
    <source>
        <strain evidence="5 7">CCMP2712</strain>
    </source>
</reference>
<dbReference type="EMBL" id="JH992966">
    <property type="protein sequence ID" value="EKX54697.1"/>
    <property type="molecule type" value="Genomic_DNA"/>
</dbReference>
<feature type="compositionally biased region" description="Polar residues" evidence="4">
    <location>
        <begin position="673"/>
        <end position="682"/>
    </location>
</feature>
<evidence type="ECO:0000313" key="6">
    <source>
        <dbReference type="EnsemblProtists" id="EKX54697"/>
    </source>
</evidence>
<feature type="repeat" description="TPR" evidence="3">
    <location>
        <begin position="848"/>
        <end position="881"/>
    </location>
</feature>
<dbReference type="Proteomes" id="UP000011087">
    <property type="component" value="Unassembled WGS sequence"/>
</dbReference>
<gene>
    <name evidence="5" type="ORF">GUITHDRAFT_160499</name>
</gene>
<reference evidence="6" key="3">
    <citation type="submission" date="2015-06" db="UniProtKB">
        <authorList>
            <consortium name="EnsemblProtists"/>
        </authorList>
    </citation>
    <scope>IDENTIFICATION</scope>
</reference>
<dbReference type="Pfam" id="PF13424">
    <property type="entry name" value="TPR_12"/>
    <property type="match status" value="1"/>
</dbReference>
<evidence type="ECO:0000313" key="5">
    <source>
        <dbReference type="EMBL" id="EKX54697.1"/>
    </source>
</evidence>
<dbReference type="HOGENOM" id="CLU_302940_0_0_1"/>
<dbReference type="InterPro" id="IPR011990">
    <property type="entry name" value="TPR-like_helical_dom_sf"/>
</dbReference>
<dbReference type="eggNOG" id="ENOG502SA3Y">
    <property type="taxonomic scope" value="Eukaryota"/>
</dbReference>
<dbReference type="SUPFAM" id="SSF48452">
    <property type="entry name" value="TPR-like"/>
    <property type="match status" value="1"/>
</dbReference>
<feature type="region of interest" description="Disordered" evidence="4">
    <location>
        <begin position="759"/>
        <end position="790"/>
    </location>
</feature>
<evidence type="ECO:0000256" key="3">
    <source>
        <dbReference type="PROSITE-ProRule" id="PRU00339"/>
    </source>
</evidence>
<keyword evidence="1" id="KW-0677">Repeat</keyword>
<dbReference type="PaxDb" id="55529-EKX54697"/>
<dbReference type="EnsemblProtists" id="EKX54697">
    <property type="protein sequence ID" value="EKX54697"/>
    <property type="gene ID" value="GUITHDRAFT_160499"/>
</dbReference>
<dbReference type="Gene3D" id="1.25.40.10">
    <property type="entry name" value="Tetratricopeptide repeat domain"/>
    <property type="match status" value="1"/>
</dbReference>
<dbReference type="STRING" id="905079.L1K285"/>
<reference evidence="7" key="2">
    <citation type="submission" date="2012-11" db="EMBL/GenBank/DDBJ databases">
        <authorList>
            <person name="Kuo A."/>
            <person name="Curtis B.A."/>
            <person name="Tanifuji G."/>
            <person name="Burki F."/>
            <person name="Gruber A."/>
            <person name="Irimia M."/>
            <person name="Maruyama S."/>
            <person name="Arias M.C."/>
            <person name="Ball S.G."/>
            <person name="Gile G.H."/>
            <person name="Hirakawa Y."/>
            <person name="Hopkins J.F."/>
            <person name="Rensing S.A."/>
            <person name="Schmutz J."/>
            <person name="Symeonidi A."/>
            <person name="Elias M."/>
            <person name="Eveleigh R.J."/>
            <person name="Herman E.K."/>
            <person name="Klute M.J."/>
            <person name="Nakayama T."/>
            <person name="Obornik M."/>
            <person name="Reyes-Prieto A."/>
            <person name="Armbrust E.V."/>
            <person name="Aves S.J."/>
            <person name="Beiko R.G."/>
            <person name="Coutinho P."/>
            <person name="Dacks J.B."/>
            <person name="Durnford D.G."/>
            <person name="Fast N.M."/>
            <person name="Green B.R."/>
            <person name="Grisdale C."/>
            <person name="Hempe F."/>
            <person name="Henrissat B."/>
            <person name="Hoppner M.P."/>
            <person name="Ishida K.-I."/>
            <person name="Kim E."/>
            <person name="Koreny L."/>
            <person name="Kroth P.G."/>
            <person name="Liu Y."/>
            <person name="Malik S.-B."/>
            <person name="Maier U.G."/>
            <person name="McRose D."/>
            <person name="Mock T."/>
            <person name="Neilson J.A."/>
            <person name="Onodera N.T."/>
            <person name="Poole A.M."/>
            <person name="Pritham E.J."/>
            <person name="Richards T.A."/>
            <person name="Rocap G."/>
            <person name="Roy S.W."/>
            <person name="Sarai C."/>
            <person name="Schaack S."/>
            <person name="Shirato S."/>
            <person name="Slamovits C.H."/>
            <person name="Spencer D.F."/>
            <person name="Suzuki S."/>
            <person name="Worden A.Z."/>
            <person name="Zauner S."/>
            <person name="Barry K."/>
            <person name="Bell C."/>
            <person name="Bharti A.K."/>
            <person name="Crow J.A."/>
            <person name="Grimwood J."/>
            <person name="Kramer R."/>
            <person name="Lindquist E."/>
            <person name="Lucas S."/>
            <person name="Salamov A."/>
            <person name="McFadden G.I."/>
            <person name="Lane C.E."/>
            <person name="Keeling P.J."/>
            <person name="Gray M.W."/>
            <person name="Grigoriev I.V."/>
            <person name="Archibald J.M."/>
        </authorList>
    </citation>
    <scope>NUCLEOTIDE SEQUENCE</scope>
    <source>
        <strain evidence="7">CCMP2712</strain>
    </source>
</reference>
<dbReference type="RefSeq" id="XP_005841677.1">
    <property type="nucleotide sequence ID" value="XM_005841620.1"/>
</dbReference>
<sequence length="984" mass="112010">MSESPDLGGGSYLPSKHGVSLEVLYERYKEDAGIPLRRFLKFLRDAVLLDNSWTFGQAVTVFFEHSNDEERNQEAGERVLTLNDFTMCMKKVARQSLVVKESSRKFKVEDTKESQENEYYLFEGLQRAVSERLQAVPRSDEDAMLNKFILSELIQLFCLSNEYKMRLIYKRLIKVKSWKEVLANVQAKLTKLDATKFFRDVIPKDQGAALRQDDLYAIFRNASHEITSKESAARELSNDFSFPEFVEILIRCALSSSFKLLEEEDAKTRAFTFDVETDSVAYAAERVKAFWRLVWSWLQNEVSKEEEYKTEDVLMEDCPIYDDASIDMQMLFAHYSTGQAYTQELDFSNPNTAMGSADLIRLCRDAGMMDHRLTYTSIIEAIVHTKRSKEWLAAELNFMEWQVFFVRLAILKYVELPKMDAVTIMVKKWLLPMVYTDIAPSESSDFLFSPRVLILLISYENHTAALLKRYSTERNVTIDVEGEVVEEKDVSRNELQKKQSTVSSFSSDLKEELERIKQPNTFKIKTLFLTLVDLVSFLKTVGFLPRLLAVNELIDIFDSILNVNPSRPIPPHSAQISVSHVVEMLVQCSLLSFGRPPHASKYATREEKVLAGMEMMEVAFYNMTGSVIPLQPTILHPILAEEFKGISQESELREYLLTRRCCMGNALVPVPKLSSSSDPNTHQGKHAQRLYEPSSELEDGKRPVNIGIPCLVREQHFAPPAPHPIGALMETALIHHNSARYKAAVDTYLQACNTWVNLPPDHDAASEEGEGNIQERGEEEREEEEEEIPQDVEDINGVPKEVLLFFFIALGSVYESAGLEELALSCYCEAKLIGDQLESKSSSNSDCAISYSSIGSVLFHMGHYQFALLFFKKALAIRQSALSEVHMDTALLYNNIGACHDMLDQVTEALESFLKAKDVFVYEFGFVHPRTSTVMRNLERIRSRKLDFKIGFVERKPTLCPKVLASKGKTKTKKGKKGGKKKKK</sequence>
<proteinExistence type="predicted"/>
<dbReference type="KEGG" id="gtt:GUITHDRAFT_160499"/>
<protein>
    <submittedName>
        <fullName evidence="5 6">Uncharacterized protein</fullName>
    </submittedName>
</protein>
<dbReference type="PANTHER" id="PTHR45641:SF19">
    <property type="entry name" value="NEPHROCYSTIN-3"/>
    <property type="match status" value="1"/>
</dbReference>
<organism evidence="5">
    <name type="scientific">Guillardia theta (strain CCMP2712)</name>
    <name type="common">Cryptophyte</name>
    <dbReference type="NCBI Taxonomy" id="905079"/>
    <lineage>
        <taxon>Eukaryota</taxon>
        <taxon>Cryptophyceae</taxon>
        <taxon>Pyrenomonadales</taxon>
        <taxon>Geminigeraceae</taxon>
        <taxon>Guillardia</taxon>
    </lineage>
</organism>
<dbReference type="GeneID" id="17311756"/>
<feature type="region of interest" description="Disordered" evidence="4">
    <location>
        <begin position="673"/>
        <end position="700"/>
    </location>
</feature>
<dbReference type="InterPro" id="IPR019734">
    <property type="entry name" value="TPR_rpt"/>
</dbReference>
<evidence type="ECO:0000256" key="2">
    <source>
        <dbReference type="ARBA" id="ARBA00022803"/>
    </source>
</evidence>
<dbReference type="PANTHER" id="PTHR45641">
    <property type="entry name" value="TETRATRICOPEPTIDE REPEAT PROTEIN (AFU_ORTHOLOGUE AFUA_6G03870)"/>
    <property type="match status" value="1"/>
</dbReference>
<name>L1K285_GUITC</name>
<feature type="compositionally biased region" description="Acidic residues" evidence="4">
    <location>
        <begin position="780"/>
        <end position="790"/>
    </location>
</feature>
<feature type="region of interest" description="Disordered" evidence="4">
    <location>
        <begin position="964"/>
        <end position="984"/>
    </location>
</feature>
<accession>L1K285</accession>
<keyword evidence="7" id="KW-1185">Reference proteome</keyword>
<evidence type="ECO:0000313" key="7">
    <source>
        <dbReference type="Proteomes" id="UP000011087"/>
    </source>
</evidence>
<keyword evidence="2 3" id="KW-0802">TPR repeat</keyword>
<evidence type="ECO:0000256" key="4">
    <source>
        <dbReference type="SAM" id="MobiDB-lite"/>
    </source>
</evidence>
<dbReference type="AlphaFoldDB" id="L1K285"/>
<dbReference type="PROSITE" id="PS50005">
    <property type="entry name" value="TPR"/>
    <property type="match status" value="1"/>
</dbReference>
<dbReference type="OrthoDB" id="626167at2759"/>
<dbReference type="SMART" id="SM00028">
    <property type="entry name" value="TPR"/>
    <property type="match status" value="3"/>
</dbReference>
<feature type="compositionally biased region" description="Basic residues" evidence="4">
    <location>
        <begin position="968"/>
        <end position="984"/>
    </location>
</feature>
<evidence type="ECO:0000256" key="1">
    <source>
        <dbReference type="ARBA" id="ARBA00022737"/>
    </source>
</evidence>